<name>A0A8H9C9D4_9HYPH</name>
<dbReference type="PANTHER" id="PTHR43386">
    <property type="entry name" value="OLIGOPEPTIDE TRANSPORT SYSTEM PERMEASE PROTEIN APPC"/>
    <property type="match status" value="1"/>
</dbReference>
<dbReference type="Proteomes" id="UP000663508">
    <property type="component" value="Chromosome"/>
</dbReference>
<protein>
    <submittedName>
        <fullName evidence="9">Peptide ABC transporter permease</fullName>
    </submittedName>
</protein>
<evidence type="ECO:0000256" key="2">
    <source>
        <dbReference type="ARBA" id="ARBA00022448"/>
    </source>
</evidence>
<keyword evidence="3" id="KW-1003">Cell membrane</keyword>
<dbReference type="SUPFAM" id="SSF161098">
    <property type="entry name" value="MetI-like"/>
    <property type="match status" value="1"/>
</dbReference>
<dbReference type="GO" id="GO:0005886">
    <property type="term" value="C:plasma membrane"/>
    <property type="evidence" value="ECO:0007669"/>
    <property type="project" value="UniProtKB-SubCell"/>
</dbReference>
<dbReference type="KEGG" id="mind:mvi_53920"/>
<dbReference type="PROSITE" id="PS50928">
    <property type="entry name" value="ABC_TM1"/>
    <property type="match status" value="1"/>
</dbReference>
<dbReference type="EMBL" id="AP024145">
    <property type="protein sequence ID" value="BCM86931.1"/>
    <property type="molecule type" value="Genomic_DNA"/>
</dbReference>
<feature type="transmembrane region" description="Helical" evidence="7">
    <location>
        <begin position="90"/>
        <end position="113"/>
    </location>
</feature>
<keyword evidence="6 7" id="KW-0472">Membrane</keyword>
<proteinExistence type="inferred from homology"/>
<keyword evidence="2 7" id="KW-0813">Transport</keyword>
<evidence type="ECO:0000256" key="4">
    <source>
        <dbReference type="ARBA" id="ARBA00022692"/>
    </source>
</evidence>
<dbReference type="InterPro" id="IPR025966">
    <property type="entry name" value="OppC_N"/>
</dbReference>
<gene>
    <name evidence="9" type="primary">ptpB</name>
    <name evidence="9" type="ORF">mvi_53920</name>
</gene>
<evidence type="ECO:0000256" key="1">
    <source>
        <dbReference type="ARBA" id="ARBA00004651"/>
    </source>
</evidence>
<feature type="transmembrane region" description="Helical" evidence="7">
    <location>
        <begin position="252"/>
        <end position="274"/>
    </location>
</feature>
<reference evidence="9" key="1">
    <citation type="submission" date="2020-11" db="EMBL/GenBank/DDBJ databases">
        <title>Complete genome sequence of a novel pathogenic Methylobacterium strain isolated from rice in Vietnam.</title>
        <authorList>
            <person name="Lai K."/>
            <person name="Okazaki S."/>
            <person name="Higashi K."/>
            <person name="Mori H."/>
            <person name="Toyoda A."/>
            <person name="Kurokawa K."/>
        </authorList>
    </citation>
    <scope>NUCLEOTIDE SEQUENCE</scope>
    <source>
        <strain evidence="9">VL1</strain>
    </source>
</reference>
<keyword evidence="4 7" id="KW-0812">Transmembrane</keyword>
<dbReference type="InterPro" id="IPR050366">
    <property type="entry name" value="BP-dependent_transpt_permease"/>
</dbReference>
<dbReference type="InterPro" id="IPR035906">
    <property type="entry name" value="MetI-like_sf"/>
</dbReference>
<evidence type="ECO:0000256" key="3">
    <source>
        <dbReference type="ARBA" id="ARBA00022475"/>
    </source>
</evidence>
<dbReference type="RefSeq" id="WP_425312945.1">
    <property type="nucleotide sequence ID" value="NZ_AP024145.1"/>
</dbReference>
<evidence type="ECO:0000256" key="6">
    <source>
        <dbReference type="ARBA" id="ARBA00023136"/>
    </source>
</evidence>
<organism evidence="9 10">
    <name type="scientific">Methylobacterium indicum</name>
    <dbReference type="NCBI Taxonomy" id="1775910"/>
    <lineage>
        <taxon>Bacteria</taxon>
        <taxon>Pseudomonadati</taxon>
        <taxon>Pseudomonadota</taxon>
        <taxon>Alphaproteobacteria</taxon>
        <taxon>Hyphomicrobiales</taxon>
        <taxon>Methylobacteriaceae</taxon>
        <taxon>Methylobacterium</taxon>
    </lineage>
</organism>
<sequence>MTGAATSPMNAPALLFLRRLFRRKLVLVAALVLLAIVVVALAAPWVSPFDPGAMRVVRRLRPPSPEHWFGTDELGRDVFSRVVYGARASLGIGFSVVLASCLVGTVFGILAGYERRLDGPIMRVVDALMALPDILLAIFLVAVLGASAGNVVLALAIVYTPRVVRVVRASTLVVRELPFVEAARALGVGTPRILAVHILLNVASPILIQATFIFAYAVLAEAGLSFLGAGVPPEIPTWGTMIASGQQYADRAFWTVLYPGLAIVLSALSLQILGDGLRDMLDPKLRKAV</sequence>
<dbReference type="PANTHER" id="PTHR43386:SF25">
    <property type="entry name" value="PEPTIDE ABC TRANSPORTER PERMEASE PROTEIN"/>
    <property type="match status" value="1"/>
</dbReference>
<comment type="similarity">
    <text evidence="7">Belongs to the binding-protein-dependent transport system permease family.</text>
</comment>
<feature type="transmembrane region" description="Helical" evidence="7">
    <location>
        <begin position="134"/>
        <end position="159"/>
    </location>
</feature>
<dbReference type="Gene3D" id="1.10.3720.10">
    <property type="entry name" value="MetI-like"/>
    <property type="match status" value="1"/>
</dbReference>
<evidence type="ECO:0000256" key="7">
    <source>
        <dbReference type="RuleBase" id="RU363032"/>
    </source>
</evidence>
<accession>A0A8H9C9D4</accession>
<dbReference type="Pfam" id="PF00528">
    <property type="entry name" value="BPD_transp_1"/>
    <property type="match status" value="1"/>
</dbReference>
<evidence type="ECO:0000256" key="5">
    <source>
        <dbReference type="ARBA" id="ARBA00022989"/>
    </source>
</evidence>
<feature type="domain" description="ABC transmembrane type-1" evidence="8">
    <location>
        <begin position="86"/>
        <end position="274"/>
    </location>
</feature>
<evidence type="ECO:0000313" key="10">
    <source>
        <dbReference type="Proteomes" id="UP000663508"/>
    </source>
</evidence>
<dbReference type="CDD" id="cd06261">
    <property type="entry name" value="TM_PBP2"/>
    <property type="match status" value="1"/>
</dbReference>
<dbReference type="InterPro" id="IPR000515">
    <property type="entry name" value="MetI-like"/>
</dbReference>
<dbReference type="Pfam" id="PF12911">
    <property type="entry name" value="OppC_N"/>
    <property type="match status" value="1"/>
</dbReference>
<feature type="transmembrane region" description="Helical" evidence="7">
    <location>
        <begin position="212"/>
        <end position="232"/>
    </location>
</feature>
<dbReference type="GO" id="GO:0055085">
    <property type="term" value="P:transmembrane transport"/>
    <property type="evidence" value="ECO:0007669"/>
    <property type="project" value="InterPro"/>
</dbReference>
<keyword evidence="5 7" id="KW-1133">Transmembrane helix</keyword>
<dbReference type="AlphaFoldDB" id="A0A8H9C9D4"/>
<comment type="subcellular location">
    <subcellularLocation>
        <location evidence="1 7">Cell membrane</location>
        <topology evidence="1 7">Multi-pass membrane protein</topology>
    </subcellularLocation>
</comment>
<evidence type="ECO:0000259" key="8">
    <source>
        <dbReference type="PROSITE" id="PS50928"/>
    </source>
</evidence>
<evidence type="ECO:0000313" key="9">
    <source>
        <dbReference type="EMBL" id="BCM86931.1"/>
    </source>
</evidence>